<comment type="caution">
    <text evidence="3">The sequence shown here is derived from an EMBL/GenBank/DDBJ whole genome shotgun (WGS) entry which is preliminary data.</text>
</comment>
<dbReference type="STRING" id="157652.A0A371H6K9"/>
<protein>
    <recommendedName>
        <fullName evidence="2">tRNA-guanine(15) transglycosylase-like domain-containing protein</fullName>
    </recommendedName>
</protein>
<feature type="region of interest" description="Disordered" evidence="1">
    <location>
        <begin position="1"/>
        <end position="26"/>
    </location>
</feature>
<dbReference type="PANTHER" id="PTHR46064">
    <property type="entry name" value="QUEUINE TRNA-RIBOSYLTRANSFERASE ACCESSORY SUBUNIT 2"/>
    <property type="match status" value="1"/>
</dbReference>
<dbReference type="Gene3D" id="3.20.20.105">
    <property type="entry name" value="Queuine tRNA-ribosyltransferase-like"/>
    <property type="match status" value="1"/>
</dbReference>
<dbReference type="PANTHER" id="PTHR46064:SF1">
    <property type="entry name" value="QUEUINE TRNA-RIBOSYLTRANSFERASE ACCESSORY SUBUNIT 2"/>
    <property type="match status" value="1"/>
</dbReference>
<feature type="non-terminal residue" evidence="3">
    <location>
        <position position="244"/>
    </location>
</feature>
<gene>
    <name evidence="3" type="ORF">CR513_18780</name>
</gene>
<feature type="domain" description="tRNA-guanine(15) transglycosylase-like" evidence="2">
    <location>
        <begin position="105"/>
        <end position="144"/>
    </location>
</feature>
<feature type="non-terminal residue" evidence="3">
    <location>
        <position position="1"/>
    </location>
</feature>
<dbReference type="Proteomes" id="UP000257109">
    <property type="component" value="Unassembled WGS sequence"/>
</dbReference>
<dbReference type="InterPro" id="IPR050852">
    <property type="entry name" value="Queuine_tRNA-ribosyltrfase"/>
</dbReference>
<dbReference type="InterPro" id="IPR036511">
    <property type="entry name" value="TGT-like_sf"/>
</dbReference>
<evidence type="ECO:0000259" key="2">
    <source>
        <dbReference type="Pfam" id="PF01702"/>
    </source>
</evidence>
<dbReference type="Pfam" id="PF01702">
    <property type="entry name" value="TGT"/>
    <property type="match status" value="1"/>
</dbReference>
<evidence type="ECO:0000313" key="3">
    <source>
        <dbReference type="EMBL" id="RDX98313.1"/>
    </source>
</evidence>
<keyword evidence="4" id="KW-1185">Reference proteome</keyword>
<organism evidence="3 4">
    <name type="scientific">Mucuna pruriens</name>
    <name type="common">Velvet bean</name>
    <name type="synonym">Dolichos pruriens</name>
    <dbReference type="NCBI Taxonomy" id="157652"/>
    <lineage>
        <taxon>Eukaryota</taxon>
        <taxon>Viridiplantae</taxon>
        <taxon>Streptophyta</taxon>
        <taxon>Embryophyta</taxon>
        <taxon>Tracheophyta</taxon>
        <taxon>Spermatophyta</taxon>
        <taxon>Magnoliopsida</taxon>
        <taxon>eudicotyledons</taxon>
        <taxon>Gunneridae</taxon>
        <taxon>Pentapetalae</taxon>
        <taxon>rosids</taxon>
        <taxon>fabids</taxon>
        <taxon>Fabales</taxon>
        <taxon>Fabaceae</taxon>
        <taxon>Papilionoideae</taxon>
        <taxon>50 kb inversion clade</taxon>
        <taxon>NPAAA clade</taxon>
        <taxon>indigoferoid/millettioid clade</taxon>
        <taxon>Phaseoleae</taxon>
        <taxon>Mucuna</taxon>
    </lineage>
</organism>
<sequence length="244" mass="26409">MGQPMSKSWEGEDEGGSGVDEGGFGVGLAEDRRHESSESSYTGVPISCVLLLHVDIEGGDKLHTSKHFNSSTAALALAMCDTISWLTVTKRHIVDSQASAKELCFLLDVLPDEKPRMISGLGLPEEILEGIDAGIDLFDSTLVANSNFHLLNIPILVHLPLTLGGFALTFSLDKSGNQYNFQKSQIGSDLTKINLRAKVYSCLRLFCNMIYLCCDVELSFLARGSGLGSMIHVDSLKRSVRSVG</sequence>
<dbReference type="AlphaFoldDB" id="A0A371H6K9"/>
<name>A0A371H6K9_MUCPR</name>
<evidence type="ECO:0000256" key="1">
    <source>
        <dbReference type="SAM" id="MobiDB-lite"/>
    </source>
</evidence>
<dbReference type="EMBL" id="QJKJ01003476">
    <property type="protein sequence ID" value="RDX98313.1"/>
    <property type="molecule type" value="Genomic_DNA"/>
</dbReference>
<feature type="compositionally biased region" description="Gly residues" evidence="1">
    <location>
        <begin position="16"/>
        <end position="26"/>
    </location>
</feature>
<dbReference type="OrthoDB" id="27601at2759"/>
<proteinExistence type="predicted"/>
<reference evidence="3" key="1">
    <citation type="submission" date="2018-05" db="EMBL/GenBank/DDBJ databases">
        <title>Draft genome of Mucuna pruriens seed.</title>
        <authorList>
            <person name="Nnadi N.E."/>
            <person name="Vos R."/>
            <person name="Hasami M.H."/>
            <person name="Devisetty U.K."/>
            <person name="Aguiy J.C."/>
        </authorList>
    </citation>
    <scope>NUCLEOTIDE SEQUENCE [LARGE SCALE GENOMIC DNA]</scope>
    <source>
        <strain evidence="3">JCA_2017</strain>
    </source>
</reference>
<accession>A0A371H6K9</accession>
<evidence type="ECO:0000313" key="4">
    <source>
        <dbReference type="Proteomes" id="UP000257109"/>
    </source>
</evidence>
<dbReference type="SUPFAM" id="SSF51713">
    <property type="entry name" value="tRNA-guanine transglycosylase"/>
    <property type="match status" value="1"/>
</dbReference>
<dbReference type="GO" id="GO:0006400">
    <property type="term" value="P:tRNA modification"/>
    <property type="evidence" value="ECO:0007669"/>
    <property type="project" value="InterPro"/>
</dbReference>
<dbReference type="InterPro" id="IPR002616">
    <property type="entry name" value="tRNA_ribo_trans-like"/>
</dbReference>